<keyword evidence="3" id="KW-1185">Reference proteome</keyword>
<evidence type="ECO:0000313" key="3">
    <source>
        <dbReference type="Proteomes" id="UP000589036"/>
    </source>
</evidence>
<comment type="caution">
    <text evidence="2">The sequence shown here is derived from an EMBL/GenBank/DDBJ whole genome shotgun (WGS) entry which is preliminary data.</text>
</comment>
<dbReference type="Proteomes" id="UP000589036">
    <property type="component" value="Unassembled WGS sequence"/>
</dbReference>
<feature type="transmembrane region" description="Helical" evidence="1">
    <location>
        <begin position="110"/>
        <end position="132"/>
    </location>
</feature>
<proteinExistence type="predicted"/>
<feature type="transmembrane region" description="Helical" evidence="1">
    <location>
        <begin position="85"/>
        <end position="104"/>
    </location>
</feature>
<sequence length="149" mass="15555">MRMWTMRQWGVAGVGTAASLVLLGIPAVLIPNGLFSREIEPTWWSYPVWAATALLCGLLLATYAGPTPPTRRKDPTGPRGLGGGILAWLAIGCPVCNKLVLLAVGTSGALTWFAPLQPLLAVGGLILLAAALRTRLRAAASCPAPESQT</sequence>
<keyword evidence="1" id="KW-0812">Transmembrane</keyword>
<feature type="transmembrane region" description="Helical" evidence="1">
    <location>
        <begin position="43"/>
        <end position="64"/>
    </location>
</feature>
<accession>A0A852TV08</accession>
<name>A0A852TV08_9ACTN</name>
<keyword evidence="1" id="KW-0472">Membrane</keyword>
<dbReference type="AlphaFoldDB" id="A0A852TV08"/>
<organism evidence="2 3">
    <name type="scientific">Spinactinospora alkalitolerans</name>
    <dbReference type="NCBI Taxonomy" id="687207"/>
    <lineage>
        <taxon>Bacteria</taxon>
        <taxon>Bacillati</taxon>
        <taxon>Actinomycetota</taxon>
        <taxon>Actinomycetes</taxon>
        <taxon>Streptosporangiales</taxon>
        <taxon>Nocardiopsidaceae</taxon>
        <taxon>Spinactinospora</taxon>
    </lineage>
</organism>
<dbReference type="EMBL" id="JACCCC010000001">
    <property type="protein sequence ID" value="NYE47869.1"/>
    <property type="molecule type" value="Genomic_DNA"/>
</dbReference>
<dbReference type="RefSeq" id="WP_179643749.1">
    <property type="nucleotide sequence ID" value="NZ_BAAAYY010000003.1"/>
</dbReference>
<protein>
    <submittedName>
        <fullName evidence="2">Uncharacterized protein</fullName>
    </submittedName>
</protein>
<keyword evidence="1" id="KW-1133">Transmembrane helix</keyword>
<evidence type="ECO:0000313" key="2">
    <source>
        <dbReference type="EMBL" id="NYE47869.1"/>
    </source>
</evidence>
<gene>
    <name evidence="2" type="ORF">HDA32_002989</name>
</gene>
<reference evidence="2 3" key="1">
    <citation type="submission" date="2020-07" db="EMBL/GenBank/DDBJ databases">
        <title>Sequencing the genomes of 1000 actinobacteria strains.</title>
        <authorList>
            <person name="Klenk H.-P."/>
        </authorList>
    </citation>
    <scope>NUCLEOTIDE SEQUENCE [LARGE SCALE GENOMIC DNA]</scope>
    <source>
        <strain evidence="2 3">CXB654</strain>
    </source>
</reference>
<evidence type="ECO:0000256" key="1">
    <source>
        <dbReference type="SAM" id="Phobius"/>
    </source>
</evidence>